<feature type="region of interest" description="Disordered" evidence="6">
    <location>
        <begin position="225"/>
        <end position="260"/>
    </location>
</feature>
<dbReference type="EMBL" id="WELI01000014">
    <property type="protein sequence ID" value="KAB7726648.1"/>
    <property type="molecule type" value="Genomic_DNA"/>
</dbReference>
<evidence type="ECO:0000256" key="1">
    <source>
        <dbReference type="ARBA" id="ARBA00008857"/>
    </source>
</evidence>
<dbReference type="InterPro" id="IPR050090">
    <property type="entry name" value="Tyrosine_recombinase_XerCD"/>
</dbReference>
<dbReference type="InterPro" id="IPR010998">
    <property type="entry name" value="Integrase_recombinase_N"/>
</dbReference>
<dbReference type="Gene3D" id="1.10.443.10">
    <property type="entry name" value="Intergrase catalytic core"/>
    <property type="match status" value="1"/>
</dbReference>
<dbReference type="InterPro" id="IPR011010">
    <property type="entry name" value="DNA_brk_join_enz"/>
</dbReference>
<protein>
    <submittedName>
        <fullName evidence="9">Tyrosine-type recombinase/integrase</fullName>
    </submittedName>
</protein>
<keyword evidence="4" id="KW-0233">DNA recombination</keyword>
<proteinExistence type="inferred from homology"/>
<dbReference type="GO" id="GO:0003677">
    <property type="term" value="F:DNA binding"/>
    <property type="evidence" value="ECO:0007669"/>
    <property type="project" value="UniProtKB-UniRule"/>
</dbReference>
<dbReference type="PANTHER" id="PTHR30349:SF41">
    <property type="entry name" value="INTEGRASE_RECOMBINASE PROTEIN MJ0367-RELATED"/>
    <property type="match status" value="1"/>
</dbReference>
<dbReference type="Proteomes" id="UP000488299">
    <property type="component" value="Unassembled WGS sequence"/>
</dbReference>
<sequence length="344" mass="38880">MRTISVVPSNITPAFNDPSIEVLIDRFALDQDVVESSRELYVRTLRLFMNWLGEKGYALSQVDRSVIIQYKEDGLAKGLSGLTVGSYLTTVRKFYEWAEANKLYPNVARGVKSPRRKRQFRRQPLTAQQGKDLLTNTAPTVESTEQYTVADQEHLLTLRDHAIANLLLRTGLRTIELIRADVGDIAMKAGKRILKIQGKGRDEKDNFVILTDKAYSPIATYLKQRAAATSRKPRQRPSVARPDPQEPLFVSHSNNNRGGRLTTRTIRQVAKEQLREIGIDSPEYTAHSFRHSTAVNILLNGGTIEEAQGVLRHASPATTQIYTHTVEEQMRLLRASEERLDDVF</sequence>
<dbReference type="AlphaFoldDB" id="A0A7J5TSX9"/>
<dbReference type="SUPFAM" id="SSF56349">
    <property type="entry name" value="DNA breaking-rejoining enzymes"/>
    <property type="match status" value="1"/>
</dbReference>
<comment type="caution">
    <text evidence="9">The sequence shown here is derived from an EMBL/GenBank/DDBJ whole genome shotgun (WGS) entry which is preliminary data.</text>
</comment>
<dbReference type="PROSITE" id="PS51898">
    <property type="entry name" value="TYR_RECOMBINASE"/>
    <property type="match status" value="1"/>
</dbReference>
<keyword evidence="10" id="KW-1185">Reference proteome</keyword>
<evidence type="ECO:0000313" key="10">
    <source>
        <dbReference type="Proteomes" id="UP000488299"/>
    </source>
</evidence>
<dbReference type="PROSITE" id="PS51900">
    <property type="entry name" value="CB"/>
    <property type="match status" value="1"/>
</dbReference>
<dbReference type="Gene3D" id="1.10.150.130">
    <property type="match status" value="1"/>
</dbReference>
<evidence type="ECO:0000256" key="4">
    <source>
        <dbReference type="ARBA" id="ARBA00023172"/>
    </source>
</evidence>
<evidence type="ECO:0000256" key="5">
    <source>
        <dbReference type="PROSITE-ProRule" id="PRU01248"/>
    </source>
</evidence>
<feature type="domain" description="Tyr recombinase" evidence="7">
    <location>
        <begin position="131"/>
        <end position="335"/>
    </location>
</feature>
<accession>A0A7J5TSX9</accession>
<reference evidence="9 10" key="1">
    <citation type="submission" date="2019-10" db="EMBL/GenBank/DDBJ databases">
        <title>Rudanella paleaurantiibacter sp. nov., isolated from sludge.</title>
        <authorList>
            <person name="Xu S.Q."/>
        </authorList>
    </citation>
    <scope>NUCLEOTIDE SEQUENCE [LARGE SCALE GENOMIC DNA]</scope>
    <source>
        <strain evidence="9 10">HX-22-17</strain>
    </source>
</reference>
<dbReference type="GO" id="GO:0006310">
    <property type="term" value="P:DNA recombination"/>
    <property type="evidence" value="ECO:0007669"/>
    <property type="project" value="UniProtKB-KW"/>
</dbReference>
<comment type="similarity">
    <text evidence="1">Belongs to the 'phage' integrase family.</text>
</comment>
<evidence type="ECO:0000259" key="8">
    <source>
        <dbReference type="PROSITE" id="PS51900"/>
    </source>
</evidence>
<dbReference type="RefSeq" id="WP_152126721.1">
    <property type="nucleotide sequence ID" value="NZ_WELI01000014.1"/>
</dbReference>
<evidence type="ECO:0000256" key="3">
    <source>
        <dbReference type="ARBA" id="ARBA00023125"/>
    </source>
</evidence>
<evidence type="ECO:0000313" key="9">
    <source>
        <dbReference type="EMBL" id="KAB7726648.1"/>
    </source>
</evidence>
<feature type="compositionally biased region" description="Polar residues" evidence="6">
    <location>
        <begin position="251"/>
        <end position="260"/>
    </location>
</feature>
<organism evidence="9 10">
    <name type="scientific">Rudanella paleaurantiibacter</name>
    <dbReference type="NCBI Taxonomy" id="2614655"/>
    <lineage>
        <taxon>Bacteria</taxon>
        <taxon>Pseudomonadati</taxon>
        <taxon>Bacteroidota</taxon>
        <taxon>Cytophagia</taxon>
        <taxon>Cytophagales</taxon>
        <taxon>Cytophagaceae</taxon>
        <taxon>Rudanella</taxon>
    </lineage>
</organism>
<dbReference type="InterPro" id="IPR044068">
    <property type="entry name" value="CB"/>
</dbReference>
<evidence type="ECO:0000259" key="7">
    <source>
        <dbReference type="PROSITE" id="PS51898"/>
    </source>
</evidence>
<dbReference type="InterPro" id="IPR002104">
    <property type="entry name" value="Integrase_catalytic"/>
</dbReference>
<keyword evidence="3 5" id="KW-0238">DNA-binding</keyword>
<dbReference type="PANTHER" id="PTHR30349">
    <property type="entry name" value="PHAGE INTEGRASE-RELATED"/>
    <property type="match status" value="1"/>
</dbReference>
<feature type="domain" description="Core-binding (CB)" evidence="8">
    <location>
        <begin position="18"/>
        <end position="99"/>
    </location>
</feature>
<evidence type="ECO:0000256" key="2">
    <source>
        <dbReference type="ARBA" id="ARBA00022908"/>
    </source>
</evidence>
<dbReference type="InterPro" id="IPR004107">
    <property type="entry name" value="Integrase_SAM-like_N"/>
</dbReference>
<dbReference type="GO" id="GO:0015074">
    <property type="term" value="P:DNA integration"/>
    <property type="evidence" value="ECO:0007669"/>
    <property type="project" value="UniProtKB-KW"/>
</dbReference>
<evidence type="ECO:0000256" key="6">
    <source>
        <dbReference type="SAM" id="MobiDB-lite"/>
    </source>
</evidence>
<name>A0A7J5TSX9_9BACT</name>
<gene>
    <name evidence="9" type="ORF">F5984_23765</name>
</gene>
<keyword evidence="2" id="KW-0229">DNA integration</keyword>
<dbReference type="Pfam" id="PF00589">
    <property type="entry name" value="Phage_integrase"/>
    <property type="match status" value="1"/>
</dbReference>
<dbReference type="InterPro" id="IPR013762">
    <property type="entry name" value="Integrase-like_cat_sf"/>
</dbReference>
<dbReference type="Pfam" id="PF02899">
    <property type="entry name" value="Phage_int_SAM_1"/>
    <property type="match status" value="1"/>
</dbReference>